<sequence>MGPLVLLWGCLLLPGYEALMGPKTVRGFEGDTVSLQCTYEEKLRQHKKYWCKKGGLIVSRCSGIIYAREDGQERTEGRVSIQDNPQKLTLNVTLRDLTKQDSGDYWCGITILGIDEAFLVSLLVLPGPCCPPSPTPSFQPLATSLQPKAKAWQTQPPASTSPGVHPTVTKQGKTEAEASPFAGTSPPEPAGTSLYTGTSPYAGTSPNEEPPLHRATSPHAGTSRPSTYLDSTSTEDPKSRASHSKTHILVPVLVLLTLLLAAGLAVIGRCVLRCRKEVQLDTETQNEKVHLSHLNRQAPEYAVVSLAAPPGPRAGPKPSASPYTEIPEIRRQSQTLKKEEASFQDPAGEANPGPPLHMSEEELRPSVFIPV</sequence>
<feature type="region of interest" description="Disordered" evidence="6">
    <location>
        <begin position="136"/>
        <end position="243"/>
    </location>
</feature>
<dbReference type="InterPro" id="IPR003599">
    <property type="entry name" value="Ig_sub"/>
</dbReference>
<dbReference type="AlphaFoldDB" id="A0A7J7T3P9"/>
<name>A0A7J7T3P9_MYOMY</name>
<proteinExistence type="predicted"/>
<keyword evidence="11" id="KW-1185">Reference proteome</keyword>
<evidence type="ECO:0000256" key="5">
    <source>
        <dbReference type="ARBA" id="ARBA00023157"/>
    </source>
</evidence>
<feature type="domain" description="Ig-like" evidence="9">
    <location>
        <begin position="14"/>
        <end position="107"/>
    </location>
</feature>
<evidence type="ECO:0000256" key="6">
    <source>
        <dbReference type="SAM" id="MobiDB-lite"/>
    </source>
</evidence>
<dbReference type="Proteomes" id="UP000527355">
    <property type="component" value="Unassembled WGS sequence"/>
</dbReference>
<keyword evidence="7" id="KW-1133">Transmembrane helix</keyword>
<dbReference type="CDD" id="cd05716">
    <property type="entry name" value="IgV_pIgR_like"/>
    <property type="match status" value="1"/>
</dbReference>
<dbReference type="InterPro" id="IPR007110">
    <property type="entry name" value="Ig-like_dom"/>
</dbReference>
<feature type="compositionally biased region" description="Basic and acidic residues" evidence="6">
    <location>
        <begin position="327"/>
        <end position="341"/>
    </location>
</feature>
<dbReference type="EMBL" id="JABWUV010000017">
    <property type="protein sequence ID" value="KAF6295299.1"/>
    <property type="molecule type" value="Genomic_DNA"/>
</dbReference>
<evidence type="ECO:0000256" key="4">
    <source>
        <dbReference type="ARBA" id="ARBA00023136"/>
    </source>
</evidence>
<evidence type="ECO:0000256" key="7">
    <source>
        <dbReference type="SAM" id="Phobius"/>
    </source>
</evidence>
<protein>
    <submittedName>
        <fullName evidence="10">CD300 molecule like family member g</fullName>
    </submittedName>
</protein>
<dbReference type="InterPro" id="IPR036179">
    <property type="entry name" value="Ig-like_dom_sf"/>
</dbReference>
<feature type="signal peptide" evidence="8">
    <location>
        <begin position="1"/>
        <end position="18"/>
    </location>
</feature>
<feature type="chain" id="PRO_5029578806" evidence="8">
    <location>
        <begin position="19"/>
        <end position="371"/>
    </location>
</feature>
<dbReference type="OrthoDB" id="8920197at2759"/>
<evidence type="ECO:0000256" key="1">
    <source>
        <dbReference type="ARBA" id="ARBA00004370"/>
    </source>
</evidence>
<dbReference type="PANTHER" id="PTHR11860:SF62">
    <property type="entry name" value="CMRF35-LIKE MOLECULE 9"/>
    <property type="match status" value="1"/>
</dbReference>
<dbReference type="Gene3D" id="2.60.40.10">
    <property type="entry name" value="Immunoglobulins"/>
    <property type="match status" value="1"/>
</dbReference>
<dbReference type="PANTHER" id="PTHR11860">
    <property type="entry name" value="POLYMERIC-IMMUNOGLOBULIN RECEPTOR"/>
    <property type="match status" value="1"/>
</dbReference>
<dbReference type="VEuPathDB" id="HostDB:GeneID_118672386"/>
<evidence type="ECO:0000256" key="3">
    <source>
        <dbReference type="ARBA" id="ARBA00022729"/>
    </source>
</evidence>
<dbReference type="GO" id="GO:0005886">
    <property type="term" value="C:plasma membrane"/>
    <property type="evidence" value="ECO:0007669"/>
    <property type="project" value="TreeGrafter"/>
</dbReference>
<accession>A0A7J7T3P9</accession>
<gene>
    <name evidence="10" type="ORF">mMyoMyo1_002426</name>
</gene>
<dbReference type="PROSITE" id="PS50835">
    <property type="entry name" value="IG_LIKE"/>
    <property type="match status" value="1"/>
</dbReference>
<dbReference type="SUPFAM" id="SSF48726">
    <property type="entry name" value="Immunoglobulin"/>
    <property type="match status" value="1"/>
</dbReference>
<evidence type="ECO:0000256" key="2">
    <source>
        <dbReference type="ARBA" id="ARBA00022692"/>
    </source>
</evidence>
<feature type="compositionally biased region" description="Polar residues" evidence="6">
    <location>
        <begin position="219"/>
        <end position="234"/>
    </location>
</feature>
<dbReference type="GO" id="GO:0004888">
    <property type="term" value="F:transmembrane signaling receptor activity"/>
    <property type="evidence" value="ECO:0007669"/>
    <property type="project" value="TreeGrafter"/>
</dbReference>
<keyword evidence="4 7" id="KW-0472">Membrane</keyword>
<dbReference type="InterPro" id="IPR013783">
    <property type="entry name" value="Ig-like_fold"/>
</dbReference>
<comment type="caution">
    <text evidence="10">The sequence shown here is derived from an EMBL/GenBank/DDBJ whole genome shotgun (WGS) entry which is preliminary data.</text>
</comment>
<keyword evidence="5" id="KW-1015">Disulfide bond</keyword>
<feature type="compositionally biased region" description="Polar residues" evidence="6">
    <location>
        <begin position="142"/>
        <end position="162"/>
    </location>
</feature>
<organism evidence="10 11">
    <name type="scientific">Myotis myotis</name>
    <name type="common">Greater mouse-eared bat</name>
    <name type="synonym">Vespertilio myotis</name>
    <dbReference type="NCBI Taxonomy" id="51298"/>
    <lineage>
        <taxon>Eukaryota</taxon>
        <taxon>Metazoa</taxon>
        <taxon>Chordata</taxon>
        <taxon>Craniata</taxon>
        <taxon>Vertebrata</taxon>
        <taxon>Euteleostomi</taxon>
        <taxon>Mammalia</taxon>
        <taxon>Eutheria</taxon>
        <taxon>Laurasiatheria</taxon>
        <taxon>Chiroptera</taxon>
        <taxon>Yangochiroptera</taxon>
        <taxon>Vespertilionidae</taxon>
        <taxon>Myotis</taxon>
    </lineage>
</organism>
<evidence type="ECO:0000313" key="10">
    <source>
        <dbReference type="EMBL" id="KAF6295299.1"/>
    </source>
</evidence>
<keyword evidence="2 7" id="KW-0812">Transmembrane</keyword>
<feature type="transmembrane region" description="Helical" evidence="7">
    <location>
        <begin position="248"/>
        <end position="267"/>
    </location>
</feature>
<dbReference type="Pfam" id="PF07686">
    <property type="entry name" value="V-set"/>
    <property type="match status" value="1"/>
</dbReference>
<evidence type="ECO:0000256" key="8">
    <source>
        <dbReference type="SAM" id="SignalP"/>
    </source>
</evidence>
<keyword evidence="3 8" id="KW-0732">Signal</keyword>
<dbReference type="InterPro" id="IPR050671">
    <property type="entry name" value="CD300_family_receptors"/>
</dbReference>
<dbReference type="InterPro" id="IPR013106">
    <property type="entry name" value="Ig_V-set"/>
</dbReference>
<evidence type="ECO:0000259" key="9">
    <source>
        <dbReference type="PROSITE" id="PS50835"/>
    </source>
</evidence>
<comment type="subcellular location">
    <subcellularLocation>
        <location evidence="1">Membrane</location>
    </subcellularLocation>
</comment>
<feature type="region of interest" description="Disordered" evidence="6">
    <location>
        <begin position="310"/>
        <end position="371"/>
    </location>
</feature>
<evidence type="ECO:0000313" key="11">
    <source>
        <dbReference type="Proteomes" id="UP000527355"/>
    </source>
</evidence>
<dbReference type="FunFam" id="2.60.40.10:FF:000370">
    <property type="entry name" value="CMRF35-like molecule 1"/>
    <property type="match status" value="1"/>
</dbReference>
<reference evidence="10 11" key="1">
    <citation type="journal article" date="2020" name="Nature">
        <title>Six reference-quality genomes reveal evolution of bat adaptations.</title>
        <authorList>
            <person name="Jebb D."/>
            <person name="Huang Z."/>
            <person name="Pippel M."/>
            <person name="Hughes G.M."/>
            <person name="Lavrichenko K."/>
            <person name="Devanna P."/>
            <person name="Winkler S."/>
            <person name="Jermiin L.S."/>
            <person name="Skirmuntt E.C."/>
            <person name="Katzourakis A."/>
            <person name="Burkitt-Gray L."/>
            <person name="Ray D.A."/>
            <person name="Sullivan K.A.M."/>
            <person name="Roscito J.G."/>
            <person name="Kirilenko B.M."/>
            <person name="Davalos L.M."/>
            <person name="Corthals A.P."/>
            <person name="Power M.L."/>
            <person name="Jones G."/>
            <person name="Ransome R.D."/>
            <person name="Dechmann D.K.N."/>
            <person name="Locatelli A.G."/>
            <person name="Puechmaille S.J."/>
            <person name="Fedrigo O."/>
            <person name="Jarvis E.D."/>
            <person name="Hiller M."/>
            <person name="Vernes S.C."/>
            <person name="Myers E.W."/>
            <person name="Teeling E.C."/>
        </authorList>
    </citation>
    <scope>NUCLEOTIDE SEQUENCE [LARGE SCALE GENOMIC DNA]</scope>
    <source>
        <strain evidence="10">MMyoMyo1</strain>
        <tissue evidence="10">Flight muscle</tissue>
    </source>
</reference>
<dbReference type="SMART" id="SM00409">
    <property type="entry name" value="IG"/>
    <property type="match status" value="1"/>
</dbReference>
<feature type="compositionally biased region" description="Polar residues" evidence="6">
    <location>
        <begin position="193"/>
        <end position="207"/>
    </location>
</feature>